<reference evidence="2" key="1">
    <citation type="journal article" date="2019" name="Int. J. Syst. Evol. Microbiol.">
        <title>The Global Catalogue of Microorganisms (GCM) 10K type strain sequencing project: providing services to taxonomists for standard genome sequencing and annotation.</title>
        <authorList>
            <consortium name="The Broad Institute Genomics Platform"/>
            <consortium name="The Broad Institute Genome Sequencing Center for Infectious Disease"/>
            <person name="Wu L."/>
            <person name="Ma J."/>
        </authorList>
    </citation>
    <scope>NUCLEOTIDE SEQUENCE [LARGE SCALE GENOMIC DNA]</scope>
    <source>
        <strain evidence="2">CCUG 53270</strain>
    </source>
</reference>
<sequence>MFDPTIFDNLKVVFEGAMYDMDLTGDVQILNRTDRVELSTMSRSFGMEAIRRPHGFVKGSFVLKASLADLSAELLSEQGKQPGCSLELRFSFPVREMQQDCAVAENLMRSIWGEGPSIQQKVYWVYGEDQSLMRNELTLQFIRKLDERQIDDIPSLMDHLVLSMERLDQQHFHKS</sequence>
<accession>A0ABW3UHH0</accession>
<proteinExistence type="predicted"/>
<evidence type="ECO:0000313" key="2">
    <source>
        <dbReference type="Proteomes" id="UP001597180"/>
    </source>
</evidence>
<keyword evidence="2" id="KW-1185">Reference proteome</keyword>
<protein>
    <submittedName>
        <fullName evidence="1">Uncharacterized protein</fullName>
    </submittedName>
</protein>
<comment type="caution">
    <text evidence="1">The sequence shown here is derived from an EMBL/GenBank/DDBJ whole genome shotgun (WGS) entry which is preliminary data.</text>
</comment>
<dbReference type="Proteomes" id="UP001597180">
    <property type="component" value="Unassembled WGS sequence"/>
</dbReference>
<name>A0ABW3UHH0_9BACL</name>
<organism evidence="1 2">
    <name type="scientific">Paenibacillus vulneris</name>
    <dbReference type="NCBI Taxonomy" id="1133364"/>
    <lineage>
        <taxon>Bacteria</taxon>
        <taxon>Bacillati</taxon>
        <taxon>Bacillota</taxon>
        <taxon>Bacilli</taxon>
        <taxon>Bacillales</taxon>
        <taxon>Paenibacillaceae</taxon>
        <taxon>Paenibacillus</taxon>
    </lineage>
</organism>
<dbReference type="RefSeq" id="WP_079909129.1">
    <property type="nucleotide sequence ID" value="NZ_JBHSUK010000023.1"/>
</dbReference>
<dbReference type="EMBL" id="JBHTLU010000012">
    <property type="protein sequence ID" value="MFD1219707.1"/>
    <property type="molecule type" value="Genomic_DNA"/>
</dbReference>
<gene>
    <name evidence="1" type="ORF">ACFQ4B_06230</name>
</gene>
<evidence type="ECO:0000313" key="1">
    <source>
        <dbReference type="EMBL" id="MFD1219707.1"/>
    </source>
</evidence>